<evidence type="ECO:0000259" key="4">
    <source>
        <dbReference type="Pfam" id="PF13359"/>
    </source>
</evidence>
<comment type="cofactor">
    <cofactor evidence="1">
        <name>a divalent metal cation</name>
        <dbReference type="ChEBI" id="CHEBI:60240"/>
    </cofactor>
</comment>
<accession>A0AA38SNX8</accession>
<feature type="domain" description="DDE Tnp4" evidence="4">
    <location>
        <begin position="222"/>
        <end position="279"/>
    </location>
</feature>
<dbReference type="Proteomes" id="UP001172457">
    <property type="component" value="Chromosome 6"/>
</dbReference>
<dbReference type="EMBL" id="JARYMX010000006">
    <property type="protein sequence ID" value="KAJ9545319.1"/>
    <property type="molecule type" value="Genomic_DNA"/>
</dbReference>
<dbReference type="PANTHER" id="PTHR46250:SF17">
    <property type="entry name" value="MYB_SANT-LIKE DOMAIN-CONTAINING PROTEIN"/>
    <property type="match status" value="1"/>
</dbReference>
<evidence type="ECO:0000256" key="2">
    <source>
        <dbReference type="ARBA" id="ARBA00022723"/>
    </source>
</evidence>
<keyword evidence="7" id="KW-1185">Reference proteome</keyword>
<reference evidence="6" key="1">
    <citation type="submission" date="2023-03" db="EMBL/GenBank/DDBJ databases">
        <title>Chromosome-scale reference genome and RAD-based genetic map of yellow starthistle (Centaurea solstitialis) reveal putative structural variation and QTLs associated with invader traits.</title>
        <authorList>
            <person name="Reatini B."/>
            <person name="Cang F.A."/>
            <person name="Jiang Q."/>
            <person name="Mckibben M.T.W."/>
            <person name="Barker M.S."/>
            <person name="Rieseberg L.H."/>
            <person name="Dlugosch K.M."/>
        </authorList>
    </citation>
    <scope>NUCLEOTIDE SEQUENCE</scope>
    <source>
        <strain evidence="6">CAN-66</strain>
        <tissue evidence="6">Leaf</tissue>
    </source>
</reference>
<sequence length="594" mass="68217">MLNQLELPTNLWGEALLTACHIHNRITSRVIPTKPYELWKGRRPNLDYFKGCITYYRMPDPKRSKLGARAIKNIFVGYAYNNKAYRLLDKDSGVIVESRYVEFFEDKFSKDAVNSDRTLDTSLPGTSRENSKTPQRVDKPRRSTRERIEKSLEDDFYSFLVAGSQKKVTREEMARLSLATTRKRSLIRLFWKEAMIAIKPEPILEDSTDGRWKWFKNCLGDLDGTYIKCLVPLEDRPRYRTRKGDIATNVLGVCSQDMQFIYVLPGWEGSATDGRVLHDALLRPHGLKNEYESNVETQDDGIEDNVDEDVITSVGTSNEWTAFRDSLAQDIIGMTSQGRNYRVWSPLEDAKLVESLVNMVNNGMCTKKRPNGKNKTFPYFEDLCIVFGKDRANGSRVRDAVEMDASHESDDNHSDDQDDASHANINVQSQECTSCSKKRKNRSESLHEVIKDATFVLGDKLMKSIGIVVEVEVDMYKKTSMIAGELEKFGTFSEDEMFCALEKITKHSESIPFHSCQPNTLVKPDNIPFHSLPIPIPLSDSIPSEIILRTKRPLRLLKKQCLQGMLHSRKKQSMMRWTPSWEMELGFWLTYPRE</sequence>
<dbReference type="PANTHER" id="PTHR46250">
    <property type="entry name" value="MYB/SANT-LIKE DNA-BINDING DOMAIN PROTEIN-RELATED"/>
    <property type="match status" value="1"/>
</dbReference>
<dbReference type="AlphaFoldDB" id="A0AA38SNX8"/>
<protein>
    <submittedName>
        <fullName evidence="6">Uncharacterized protein</fullName>
    </submittedName>
</protein>
<comment type="caution">
    <text evidence="6">The sequence shown here is derived from an EMBL/GenBank/DDBJ whole genome shotgun (WGS) entry which is preliminary data.</text>
</comment>
<evidence type="ECO:0000313" key="6">
    <source>
        <dbReference type="EMBL" id="KAJ9545319.1"/>
    </source>
</evidence>
<dbReference type="InterPro" id="IPR027806">
    <property type="entry name" value="HARBI1_dom"/>
</dbReference>
<gene>
    <name evidence="6" type="ORF">OSB04_025026</name>
</gene>
<evidence type="ECO:0000259" key="5">
    <source>
        <dbReference type="Pfam" id="PF25597"/>
    </source>
</evidence>
<dbReference type="InterPro" id="IPR057670">
    <property type="entry name" value="SH3_retrovirus"/>
</dbReference>
<feature type="region of interest" description="Disordered" evidence="3">
    <location>
        <begin position="115"/>
        <end position="145"/>
    </location>
</feature>
<proteinExistence type="predicted"/>
<dbReference type="Pfam" id="PF25597">
    <property type="entry name" value="SH3_retrovirus"/>
    <property type="match status" value="1"/>
</dbReference>
<dbReference type="GO" id="GO:0046872">
    <property type="term" value="F:metal ion binding"/>
    <property type="evidence" value="ECO:0007669"/>
    <property type="project" value="UniProtKB-KW"/>
</dbReference>
<name>A0AA38SNX8_9ASTR</name>
<evidence type="ECO:0000256" key="1">
    <source>
        <dbReference type="ARBA" id="ARBA00001968"/>
    </source>
</evidence>
<dbReference type="Pfam" id="PF13359">
    <property type="entry name" value="DDE_Tnp_4"/>
    <property type="match status" value="1"/>
</dbReference>
<feature type="domain" description="Retroviral polymerase SH3-like" evidence="5">
    <location>
        <begin position="52"/>
        <end position="110"/>
    </location>
</feature>
<keyword evidence="2" id="KW-0479">Metal-binding</keyword>
<feature type="compositionally biased region" description="Basic and acidic residues" evidence="3">
    <location>
        <begin position="129"/>
        <end position="145"/>
    </location>
</feature>
<organism evidence="6 7">
    <name type="scientific">Centaurea solstitialis</name>
    <name type="common">yellow star-thistle</name>
    <dbReference type="NCBI Taxonomy" id="347529"/>
    <lineage>
        <taxon>Eukaryota</taxon>
        <taxon>Viridiplantae</taxon>
        <taxon>Streptophyta</taxon>
        <taxon>Embryophyta</taxon>
        <taxon>Tracheophyta</taxon>
        <taxon>Spermatophyta</taxon>
        <taxon>Magnoliopsida</taxon>
        <taxon>eudicotyledons</taxon>
        <taxon>Gunneridae</taxon>
        <taxon>Pentapetalae</taxon>
        <taxon>asterids</taxon>
        <taxon>campanulids</taxon>
        <taxon>Asterales</taxon>
        <taxon>Asteraceae</taxon>
        <taxon>Carduoideae</taxon>
        <taxon>Cardueae</taxon>
        <taxon>Centaureinae</taxon>
        <taxon>Centaurea</taxon>
    </lineage>
</organism>
<evidence type="ECO:0000313" key="7">
    <source>
        <dbReference type="Proteomes" id="UP001172457"/>
    </source>
</evidence>
<evidence type="ECO:0000256" key="3">
    <source>
        <dbReference type="SAM" id="MobiDB-lite"/>
    </source>
</evidence>